<evidence type="ECO:0000313" key="8">
    <source>
        <dbReference type="Proteomes" id="UP000637239"/>
    </source>
</evidence>
<reference evidence="7" key="2">
    <citation type="submission" date="2021-02" db="EMBL/GenBank/DDBJ databases">
        <title>Aspergillus chevalieri M1 genome sequence.</title>
        <authorList>
            <person name="Kadooka C."/>
            <person name="Mori K."/>
            <person name="Futagami T."/>
        </authorList>
    </citation>
    <scope>NUCLEOTIDE SEQUENCE</scope>
    <source>
        <strain evidence="7">M1</strain>
    </source>
</reference>
<evidence type="ECO:0000259" key="6">
    <source>
        <dbReference type="Pfam" id="PF24883"/>
    </source>
</evidence>
<dbReference type="SUPFAM" id="SSF52540">
    <property type="entry name" value="P-loop containing nucleoside triphosphate hydrolases"/>
    <property type="match status" value="1"/>
</dbReference>
<feature type="repeat" description="ANK" evidence="2">
    <location>
        <begin position="1003"/>
        <end position="1027"/>
    </location>
</feature>
<dbReference type="Pfam" id="PF13637">
    <property type="entry name" value="Ank_4"/>
    <property type="match status" value="1"/>
</dbReference>
<protein>
    <recommendedName>
        <fullName evidence="9">Ankyrin repeat protein</fullName>
    </recommendedName>
</protein>
<sequence length="1038" mass="116985">MPVSCFGKSFIQSFRRIFQEKPPDKPDDNQSDDCSPSAGLPVVTQVAPQQAEDPWLRAEWQLKQNETTNKILTASVEILEIHFGLNVQTHGITGRELCGFLDTKTRELEEKKWVVRFGGHKLGVEEQLTRAFQNILMVKDVYNTAASASPPAAIACAGVTIGLLFVVQAFEQHECLLQGIDLTSALIPRLHAMEDIYAHSDKSSSIHLEEKFKENLLSLYSKILEFQTRALCYLYKHTISRVFRDMFKQDAWDGLLKDIERLEHSAQSFTSLIRDADIRQKLVEIQDSVNQNQIWKLSSDRDERMKNLFYRLYTCPYRDRKDRNDKRVPGTCDWFTSHDQFHNWEQSNHSSLLWVSADPGCGKSVLTKYLVDEFLPNPTRTVCYFFFKDDFADQKCASNAFAAILRQLFMAQPHLLSDFVLRKLDTDGDKFIQSFSDLWDILMTIATGQNVGEIICVLDALDECQHDDRMQLIKAVRDFYSTDIKRHNLKFLITSRPYDHIRRGFHNLEARLPTIHLSGEGEVEVEKISSEIDLVIEKRVREIGAQRGLKSNELKSLQRQLTSVPNRTYLWVSLTMNVIEKDLIGTTDGDIRDVIHPVPQDVNKAYNRILNRSPNPEKAKRLLHIITAAKRPLSLGEASVALAFSAGSHDSIDDIYDHIETDDKRIQTAIRDLCGLFLVVVDSNVYFLHQTAKEFLLQNNSAKIVDSQSGEWEHSLLPETSHRILAEACTLYLTQNITQGPFCTFLDYAAHNWVFHFRAASIQSKDPVVKQGLILCEPGSKIYETWSKMFEAPDFIYLRNQSSIVIASYLGLAAVVHRLLEIRKVDLDSKNFIRKRPLSWATLLGHEAVVKLLLDSGKVDVNSKDSDGQTPLSRAARFGREAVVKLLLDSGKVDVDSKNYYDQTPLSCAARFGHEAVVKLLLDSGKVDVNSKDSDGQTPLSWATLLGHEAVVKLLLDSGKVDVNSKDSDGQTPLSCAARFGHGAVVKLLLDSGKVDVNSKDSDGETPLSCAARFGHEAVVKLLLDSGKVDVSPKNSDG</sequence>
<feature type="domain" description="NWD NACHT-NTPase N-terminal" evidence="4">
    <location>
        <begin position="123"/>
        <end position="265"/>
    </location>
</feature>
<evidence type="ECO:0000313" key="7">
    <source>
        <dbReference type="EMBL" id="BCR84045.1"/>
    </source>
</evidence>
<dbReference type="Gene3D" id="3.40.50.300">
    <property type="entry name" value="P-loop containing nucleotide triphosphate hydrolases"/>
    <property type="match status" value="1"/>
</dbReference>
<dbReference type="Gene3D" id="1.25.40.20">
    <property type="entry name" value="Ankyrin repeat-containing domain"/>
    <property type="match status" value="2"/>
</dbReference>
<gene>
    <name evidence="7" type="ORF">ACHE_11447A</name>
</gene>
<dbReference type="PANTHER" id="PTHR10039:SF14">
    <property type="entry name" value="NACHT DOMAIN-CONTAINING PROTEIN"/>
    <property type="match status" value="1"/>
</dbReference>
<dbReference type="InterPro" id="IPR002110">
    <property type="entry name" value="Ankyrin_rpt"/>
</dbReference>
<dbReference type="GeneID" id="66978404"/>
<dbReference type="InterPro" id="IPR056884">
    <property type="entry name" value="NPHP3-like_N"/>
</dbReference>
<dbReference type="Pfam" id="PF24883">
    <property type="entry name" value="NPHP3_N"/>
    <property type="match status" value="1"/>
</dbReference>
<evidence type="ECO:0000256" key="1">
    <source>
        <dbReference type="ARBA" id="ARBA00022737"/>
    </source>
</evidence>
<dbReference type="SMART" id="SM00248">
    <property type="entry name" value="ANK"/>
    <property type="match status" value="6"/>
</dbReference>
<dbReference type="EMBL" id="AP024416">
    <property type="protein sequence ID" value="BCR84045.1"/>
    <property type="molecule type" value="Genomic_DNA"/>
</dbReference>
<dbReference type="PANTHER" id="PTHR10039">
    <property type="entry name" value="AMELOGENIN"/>
    <property type="match status" value="1"/>
</dbReference>
<feature type="repeat" description="ANK" evidence="2">
    <location>
        <begin position="969"/>
        <end position="993"/>
    </location>
</feature>
<dbReference type="InterPro" id="IPR027417">
    <property type="entry name" value="P-loop_NTPase"/>
</dbReference>
<keyword evidence="8" id="KW-1185">Reference proteome</keyword>
<feature type="repeat" description="ANK" evidence="2">
    <location>
        <begin position="867"/>
        <end position="891"/>
    </location>
</feature>
<dbReference type="SUPFAM" id="SSF48403">
    <property type="entry name" value="Ankyrin repeat"/>
    <property type="match status" value="1"/>
</dbReference>
<dbReference type="KEGG" id="ache:ACHE_11447A"/>
<dbReference type="Proteomes" id="UP000637239">
    <property type="component" value="Chromosome 1"/>
</dbReference>
<proteinExistence type="predicted"/>
<dbReference type="Pfam" id="PF12796">
    <property type="entry name" value="Ank_2"/>
    <property type="match status" value="2"/>
</dbReference>
<organism evidence="7 8">
    <name type="scientific">Aspergillus chevalieri</name>
    <name type="common">Eurotium chevalieri</name>
    <dbReference type="NCBI Taxonomy" id="182096"/>
    <lineage>
        <taxon>Eukaryota</taxon>
        <taxon>Fungi</taxon>
        <taxon>Dikarya</taxon>
        <taxon>Ascomycota</taxon>
        <taxon>Pezizomycotina</taxon>
        <taxon>Eurotiomycetes</taxon>
        <taxon>Eurotiomycetidae</taxon>
        <taxon>Eurotiales</taxon>
        <taxon>Aspergillaceae</taxon>
        <taxon>Aspergillus</taxon>
        <taxon>Aspergillus subgen. Aspergillus</taxon>
    </lineage>
</organism>
<dbReference type="InterPro" id="IPR054471">
    <property type="entry name" value="GPIID_WHD"/>
</dbReference>
<evidence type="ECO:0000259" key="4">
    <source>
        <dbReference type="Pfam" id="PF17100"/>
    </source>
</evidence>
<dbReference type="AlphaFoldDB" id="A0A7R7VG35"/>
<dbReference type="Pfam" id="PF17100">
    <property type="entry name" value="NACHT_N"/>
    <property type="match status" value="1"/>
</dbReference>
<feature type="domain" description="Nephrocystin 3-like N-terminal" evidence="6">
    <location>
        <begin position="330"/>
        <end position="496"/>
    </location>
</feature>
<reference evidence="7" key="1">
    <citation type="submission" date="2021-01" db="EMBL/GenBank/DDBJ databases">
        <authorList>
            <consortium name="Aspergillus chevalieri M1 genome sequencing consortium"/>
            <person name="Kazuki M."/>
            <person name="Futagami T."/>
        </authorList>
    </citation>
    <scope>NUCLEOTIDE SEQUENCE</scope>
    <source>
        <strain evidence="7">M1</strain>
    </source>
</reference>
<feature type="region of interest" description="Disordered" evidence="3">
    <location>
        <begin position="20"/>
        <end position="39"/>
    </location>
</feature>
<dbReference type="Pfam" id="PF22939">
    <property type="entry name" value="WHD_GPIID"/>
    <property type="match status" value="1"/>
</dbReference>
<feature type="repeat" description="ANK" evidence="2">
    <location>
        <begin position="901"/>
        <end position="925"/>
    </location>
</feature>
<dbReference type="PROSITE" id="PS50088">
    <property type="entry name" value="ANK_REPEAT"/>
    <property type="match status" value="5"/>
</dbReference>
<dbReference type="PROSITE" id="PS50297">
    <property type="entry name" value="ANK_REP_REGION"/>
    <property type="match status" value="5"/>
</dbReference>
<evidence type="ECO:0008006" key="9">
    <source>
        <dbReference type="Google" id="ProtNLM"/>
    </source>
</evidence>
<name>A0A7R7VG35_ASPCH</name>
<feature type="repeat" description="ANK" evidence="2">
    <location>
        <begin position="935"/>
        <end position="959"/>
    </location>
</feature>
<accession>A0A7R7VG35</accession>
<dbReference type="RefSeq" id="XP_043132567.1">
    <property type="nucleotide sequence ID" value="XM_043276017.1"/>
</dbReference>
<evidence type="ECO:0000256" key="3">
    <source>
        <dbReference type="SAM" id="MobiDB-lite"/>
    </source>
</evidence>
<feature type="domain" description="GPI inositol-deacylase winged helix" evidence="5">
    <location>
        <begin position="617"/>
        <end position="700"/>
    </location>
</feature>
<dbReference type="InterPro" id="IPR036770">
    <property type="entry name" value="Ankyrin_rpt-contain_sf"/>
</dbReference>
<keyword evidence="2" id="KW-0040">ANK repeat</keyword>
<keyword evidence="1" id="KW-0677">Repeat</keyword>
<evidence type="ECO:0000256" key="2">
    <source>
        <dbReference type="PROSITE-ProRule" id="PRU00023"/>
    </source>
</evidence>
<evidence type="ECO:0000259" key="5">
    <source>
        <dbReference type="Pfam" id="PF22939"/>
    </source>
</evidence>
<dbReference type="InterPro" id="IPR031359">
    <property type="entry name" value="NACHT_N"/>
</dbReference>